<dbReference type="RefSeq" id="WP_083133631.1">
    <property type="nucleotide sequence ID" value="NZ_AP022606.1"/>
</dbReference>
<dbReference type="SUPFAM" id="SSF53335">
    <property type="entry name" value="S-adenosyl-L-methionine-dependent methyltransferases"/>
    <property type="match status" value="1"/>
</dbReference>
<dbReference type="AlphaFoldDB" id="A0A7I7W618"/>
<accession>A0A7I7W618</accession>
<dbReference type="PANTHER" id="PTHR36973:SF4">
    <property type="entry name" value="NODULATION PROTEIN"/>
    <property type="match status" value="1"/>
</dbReference>
<dbReference type="Proteomes" id="UP000467379">
    <property type="component" value="Chromosome"/>
</dbReference>
<keyword evidence="3" id="KW-0808">Transferase</keyword>
<reference evidence="2 5" key="2">
    <citation type="journal article" date="2019" name="Emerg. Microbes Infect.">
        <title>Comprehensive subspecies identification of 175 nontuberculous mycobacteria species based on 7547 genomic profiles.</title>
        <authorList>
            <person name="Matsumoto Y."/>
            <person name="Kinjo T."/>
            <person name="Motooka D."/>
            <person name="Nabeya D."/>
            <person name="Jung N."/>
            <person name="Uechi K."/>
            <person name="Horii T."/>
            <person name="Iida T."/>
            <person name="Fujita J."/>
            <person name="Nakamura S."/>
        </authorList>
    </citation>
    <scope>NUCLEOTIDE SEQUENCE [LARGE SCALE GENOMIC DNA]</scope>
    <source>
        <strain evidence="2 5">JCM 12687</strain>
    </source>
</reference>
<sequence>MHLLDSARLIARSAAFEVSRRYSERNWKRQIVQQLESHRVNVVLDVGANSGQYAADLRKAAYKGRIISFEPLSGPFSVLARRASADPLWDCRQYALGDVDGTISINVAGNAGQSSSVLPMLKSHQDVYPPANYIGVEDTPIHQLDSVVSEILQPDDVAFLKVDVQGFEKQVLAGSKSTVDDRCVGLQLELSFVPLYEGGMLVREALDLVHSLGFTLTGLLPCFTDFRNGRMLQADGLFFREEGPSL</sequence>
<keyword evidence="3" id="KW-0489">Methyltransferase</keyword>
<dbReference type="Proteomes" id="UP000192441">
    <property type="component" value="Unassembled WGS sequence"/>
</dbReference>
<protein>
    <submittedName>
        <fullName evidence="3">FkbM family methyltransferase</fullName>
    </submittedName>
</protein>
<dbReference type="GO" id="GO:0032259">
    <property type="term" value="P:methylation"/>
    <property type="evidence" value="ECO:0007669"/>
    <property type="project" value="UniProtKB-KW"/>
</dbReference>
<evidence type="ECO:0000313" key="4">
    <source>
        <dbReference type="Proteomes" id="UP000192441"/>
    </source>
</evidence>
<dbReference type="EMBL" id="AP022606">
    <property type="protein sequence ID" value="BBZ13024.1"/>
    <property type="molecule type" value="Genomic_DNA"/>
</dbReference>
<organism evidence="3 4">
    <name type="scientific">Mycobacterium branderi</name>
    <dbReference type="NCBI Taxonomy" id="43348"/>
    <lineage>
        <taxon>Bacteria</taxon>
        <taxon>Bacillati</taxon>
        <taxon>Actinomycetota</taxon>
        <taxon>Actinomycetes</taxon>
        <taxon>Mycobacteriales</taxon>
        <taxon>Mycobacteriaceae</taxon>
        <taxon>Mycobacterium</taxon>
    </lineage>
</organism>
<feature type="domain" description="Methyltransferase FkbM" evidence="1">
    <location>
        <begin position="45"/>
        <end position="215"/>
    </location>
</feature>
<keyword evidence="5" id="KW-1185">Reference proteome</keyword>
<dbReference type="PANTHER" id="PTHR36973">
    <property type="entry name" value="SLL1456 PROTEIN-RELATED"/>
    <property type="match status" value="1"/>
</dbReference>
<dbReference type="Gene3D" id="3.40.50.150">
    <property type="entry name" value="Vaccinia Virus protein VP39"/>
    <property type="match status" value="1"/>
</dbReference>
<proteinExistence type="predicted"/>
<evidence type="ECO:0000313" key="5">
    <source>
        <dbReference type="Proteomes" id="UP000467379"/>
    </source>
</evidence>
<dbReference type="OrthoDB" id="4104638at2"/>
<dbReference type="Pfam" id="PF05050">
    <property type="entry name" value="Methyltransf_21"/>
    <property type="match status" value="1"/>
</dbReference>
<dbReference type="NCBIfam" id="TIGR01444">
    <property type="entry name" value="fkbM_fam"/>
    <property type="match status" value="1"/>
</dbReference>
<dbReference type="InterPro" id="IPR029063">
    <property type="entry name" value="SAM-dependent_MTases_sf"/>
</dbReference>
<name>A0A7I7W618_9MYCO</name>
<dbReference type="InterPro" id="IPR053188">
    <property type="entry name" value="FkbM_Methyltransferase"/>
</dbReference>
<evidence type="ECO:0000259" key="1">
    <source>
        <dbReference type="Pfam" id="PF05050"/>
    </source>
</evidence>
<reference evidence="2" key="3">
    <citation type="submission" date="2020-02" db="EMBL/GenBank/DDBJ databases">
        <authorList>
            <person name="Matsumoto Y."/>
            <person name="Motooka D."/>
            <person name="Nakamura S."/>
        </authorList>
    </citation>
    <scope>NUCLEOTIDE SEQUENCE</scope>
    <source>
        <strain evidence="2">JCM 12687</strain>
    </source>
</reference>
<dbReference type="EMBL" id="MVHM01000019">
    <property type="protein sequence ID" value="ORA33344.1"/>
    <property type="molecule type" value="Genomic_DNA"/>
</dbReference>
<gene>
    <name evidence="3" type="ORF">BST20_22510</name>
    <name evidence="2" type="ORF">MBRA_32190</name>
</gene>
<evidence type="ECO:0000313" key="2">
    <source>
        <dbReference type="EMBL" id="BBZ13024.1"/>
    </source>
</evidence>
<dbReference type="GO" id="GO:0008171">
    <property type="term" value="F:O-methyltransferase activity"/>
    <property type="evidence" value="ECO:0007669"/>
    <property type="project" value="TreeGrafter"/>
</dbReference>
<dbReference type="InterPro" id="IPR006342">
    <property type="entry name" value="FkbM_mtfrase"/>
</dbReference>
<reference evidence="3 4" key="1">
    <citation type="submission" date="2016-12" db="EMBL/GenBank/DDBJ databases">
        <title>The new phylogeny of genus Mycobacterium.</title>
        <authorList>
            <person name="Tortoli E."/>
            <person name="Trovato A."/>
            <person name="Cirillo D.M."/>
        </authorList>
    </citation>
    <scope>NUCLEOTIDE SEQUENCE [LARGE SCALE GENOMIC DNA]</scope>
    <source>
        <strain evidence="3 4">DSM 44624</strain>
    </source>
</reference>
<evidence type="ECO:0000313" key="3">
    <source>
        <dbReference type="EMBL" id="ORA33344.1"/>
    </source>
</evidence>